<evidence type="ECO:0000313" key="2">
    <source>
        <dbReference type="Proteomes" id="UP000011724"/>
    </source>
</evidence>
<dbReference type="STRING" id="1322246.BN4_11111"/>
<reference evidence="1 2" key="1">
    <citation type="journal article" date="2013" name="PLoS ONE">
        <title>The first genomic and proteomic characterization of a deep-sea sulfate reducer: insights into the piezophilic lifestyle of Desulfovibrio piezophilus.</title>
        <authorList>
            <person name="Pradel N."/>
            <person name="Ji B."/>
            <person name="Gimenez G."/>
            <person name="Talla E."/>
            <person name="Lenoble P."/>
            <person name="Garel M."/>
            <person name="Tamburini C."/>
            <person name="Fourquet P."/>
            <person name="Lebrun R."/>
            <person name="Bertin P."/>
            <person name="Denis Y."/>
            <person name="Pophillat M."/>
            <person name="Barbe V."/>
            <person name="Ollivier B."/>
            <person name="Dolla A."/>
        </authorList>
    </citation>
    <scope>NUCLEOTIDE SEQUENCE [LARGE SCALE GENOMIC DNA]</scope>
    <source>
        <strain evidence="2">DSM 10523 / SB164P1</strain>
    </source>
</reference>
<evidence type="ECO:0000313" key="1">
    <source>
        <dbReference type="EMBL" id="CCH48348.1"/>
    </source>
</evidence>
<sequence length="206" mass="23726">MPRIPRITLAEWNCVYEGRKDKLFDDKTRPKIATRRALIAKSGAERHRQQGEIALRQAWEKGSSVSLAATLAPFNKRIKRCAVTSIVETIELCTFVINQAVSKQLIDLMDNQQIEIVRSFEQRAKKNLLTTYTPTTQSWRPLRWLKRELSIKLGRPLLTRFLSSGPTSVLTTLVLSSSKSLRYYARHTVLFQSKRLWRSIRPTISA</sequence>
<dbReference type="Proteomes" id="UP000011724">
    <property type="component" value="Chromosome"/>
</dbReference>
<dbReference type="HOGENOM" id="CLU_1330177_0_0_7"/>
<organism evidence="1 2">
    <name type="scientific">Pseudodesulfovibrio piezophilus (strain DSM 21447 / JCM 15486 / C1TLV30)</name>
    <name type="common">Desulfovibrio piezophilus</name>
    <dbReference type="NCBI Taxonomy" id="1322246"/>
    <lineage>
        <taxon>Bacteria</taxon>
        <taxon>Pseudomonadati</taxon>
        <taxon>Thermodesulfobacteriota</taxon>
        <taxon>Desulfovibrionia</taxon>
        <taxon>Desulfovibrionales</taxon>
        <taxon>Desulfovibrionaceae</taxon>
    </lineage>
</organism>
<proteinExistence type="predicted"/>
<dbReference type="EMBL" id="FO203427">
    <property type="protein sequence ID" value="CCH48348.1"/>
    <property type="molecule type" value="Genomic_DNA"/>
</dbReference>
<reference evidence="2" key="2">
    <citation type="journal article" date="2013" name="Stand. Genomic Sci.">
        <title>Complete genome sequence of Desulfocapsa sulfexigens, a marine deltaproteobacterium specialized in disproportionating inorganic sulfur compounds.</title>
        <authorList>
            <person name="Finster K.W."/>
            <person name="Kjeldsen K.U."/>
            <person name="Kube M."/>
            <person name="Reinhardt R."/>
            <person name="Mussmann M."/>
            <person name="Amann R."/>
            <person name="Schreiber L."/>
        </authorList>
    </citation>
    <scope>NUCLEOTIDE SEQUENCE [LARGE SCALE GENOMIC DNA]</scope>
    <source>
        <strain evidence="2">DSM 10523 / SB164P1</strain>
    </source>
</reference>
<protein>
    <submittedName>
        <fullName evidence="1">Uncharacterized protein</fullName>
    </submittedName>
</protein>
<accession>M1WVD5</accession>
<name>M1WVD5_PSEP2</name>
<keyword evidence="2" id="KW-1185">Reference proteome</keyword>
<dbReference type="AlphaFoldDB" id="M1WVD5"/>
<dbReference type="KEGG" id="dpi:BN4_11111"/>
<gene>
    <name evidence="1" type="ordered locus">BN4_11111</name>
</gene>